<feature type="non-terminal residue" evidence="4">
    <location>
        <position position="1"/>
    </location>
</feature>
<evidence type="ECO:0008006" key="6">
    <source>
        <dbReference type="Google" id="ProtNLM"/>
    </source>
</evidence>
<dbReference type="InterPro" id="IPR022740">
    <property type="entry name" value="Polyphenol_oxidase_C"/>
</dbReference>
<gene>
    <name evidence="4" type="ORF">CITCOLO1_LOCUS19802</name>
</gene>
<organism evidence="4 5">
    <name type="scientific">Citrullus colocynthis</name>
    <name type="common">colocynth</name>
    <dbReference type="NCBI Taxonomy" id="252529"/>
    <lineage>
        <taxon>Eukaryota</taxon>
        <taxon>Viridiplantae</taxon>
        <taxon>Streptophyta</taxon>
        <taxon>Embryophyta</taxon>
        <taxon>Tracheophyta</taxon>
        <taxon>Spermatophyta</taxon>
        <taxon>Magnoliopsida</taxon>
        <taxon>eudicotyledons</taxon>
        <taxon>Gunneridae</taxon>
        <taxon>Pentapetalae</taxon>
        <taxon>rosids</taxon>
        <taxon>fabids</taxon>
        <taxon>Cucurbitales</taxon>
        <taxon>Cucurbitaceae</taxon>
        <taxon>Benincaseae</taxon>
        <taxon>Citrullus</taxon>
    </lineage>
</organism>
<protein>
    <recommendedName>
        <fullName evidence="6">Polyphenol oxidase</fullName>
    </recommendedName>
</protein>
<sequence length="163" mass="18615">KKLGYVYQDVEIPWWNARPVLRPIPWIRTKQFKPPRINFPQILNSDITTLVERPGERMNKTEVLVIEDVEYDPTLPLHFDVLLNVGDEGKDVGPGNIEFVGTFTNIPHGHETHEKTSLHFVITKDVYELGLEGDKDLVVKIVPNVNGDRIKIGGIKIQLEDVE</sequence>
<dbReference type="PANTHER" id="PTHR36608">
    <property type="entry name" value="POLYPHENOL OXIDASE C, CHLOROPLASTIC-LIKE"/>
    <property type="match status" value="1"/>
</dbReference>
<comment type="similarity">
    <text evidence="1">Belongs to the tyrosinase family.</text>
</comment>
<evidence type="ECO:0000313" key="4">
    <source>
        <dbReference type="EMBL" id="CAK9327423.1"/>
    </source>
</evidence>
<accession>A0ABP0Z3S2</accession>
<dbReference type="InterPro" id="IPR022739">
    <property type="entry name" value="Polyphenol_oxidase_cen"/>
</dbReference>
<name>A0ABP0Z3S2_9ROSI</name>
<reference evidence="4 5" key="1">
    <citation type="submission" date="2024-03" db="EMBL/GenBank/DDBJ databases">
        <authorList>
            <person name="Gkanogiannis A."/>
            <person name="Becerra Lopez-Lavalle L."/>
        </authorList>
    </citation>
    <scope>NUCLEOTIDE SEQUENCE [LARGE SCALE GENOMIC DNA]</scope>
</reference>
<dbReference type="Pfam" id="PF12143">
    <property type="entry name" value="PPO1_KFDV"/>
    <property type="match status" value="1"/>
</dbReference>
<dbReference type="PANTHER" id="PTHR36608:SF1">
    <property type="entry name" value="POLYPHENOL OXIDASE C, CHLOROPLASTIC-LIKE"/>
    <property type="match status" value="1"/>
</dbReference>
<keyword evidence="5" id="KW-1185">Reference proteome</keyword>
<dbReference type="Pfam" id="PF12142">
    <property type="entry name" value="PPO1_DWL"/>
    <property type="match status" value="1"/>
</dbReference>
<dbReference type="Proteomes" id="UP001642487">
    <property type="component" value="Chromosome 8"/>
</dbReference>
<evidence type="ECO:0000259" key="2">
    <source>
        <dbReference type="Pfam" id="PF12142"/>
    </source>
</evidence>
<evidence type="ECO:0000256" key="1">
    <source>
        <dbReference type="ARBA" id="ARBA00009928"/>
    </source>
</evidence>
<dbReference type="EMBL" id="OZ021742">
    <property type="protein sequence ID" value="CAK9327423.1"/>
    <property type="molecule type" value="Genomic_DNA"/>
</dbReference>
<feature type="domain" description="Polyphenol oxidase C-terminal" evidence="3">
    <location>
        <begin position="39"/>
        <end position="159"/>
    </location>
</feature>
<proteinExistence type="inferred from homology"/>
<evidence type="ECO:0000313" key="5">
    <source>
        <dbReference type="Proteomes" id="UP001642487"/>
    </source>
</evidence>
<feature type="domain" description="Polyphenol oxidase central" evidence="2">
    <location>
        <begin position="1"/>
        <end position="19"/>
    </location>
</feature>
<evidence type="ECO:0000259" key="3">
    <source>
        <dbReference type="Pfam" id="PF12143"/>
    </source>
</evidence>